<dbReference type="EMBL" id="MWPR01000003">
    <property type="protein sequence ID" value="ORJ51834.1"/>
    <property type="molecule type" value="Genomic_DNA"/>
</dbReference>
<dbReference type="Gene3D" id="1.20.1250.20">
    <property type="entry name" value="MFS general substrate transporter like domains"/>
    <property type="match status" value="2"/>
</dbReference>
<evidence type="ECO:0000259" key="8">
    <source>
        <dbReference type="PROSITE" id="PS50850"/>
    </source>
</evidence>
<comment type="caution">
    <text evidence="9">The sequence shown here is derived from an EMBL/GenBank/DDBJ whole genome shotgun (WGS) entry which is preliminary data.</text>
</comment>
<feature type="transmembrane region" description="Helical" evidence="7">
    <location>
        <begin position="329"/>
        <end position="350"/>
    </location>
</feature>
<keyword evidence="4 7" id="KW-1133">Transmembrane helix</keyword>
<dbReference type="InterPro" id="IPR000849">
    <property type="entry name" value="Sugar_P_transporter"/>
</dbReference>
<dbReference type="InterPro" id="IPR036259">
    <property type="entry name" value="MFS_trans_sf"/>
</dbReference>
<dbReference type="InterPro" id="IPR050382">
    <property type="entry name" value="MFS_Na/Anion_cotransporter"/>
</dbReference>
<dbReference type="PROSITE" id="PS50850">
    <property type="entry name" value="MFS"/>
    <property type="match status" value="1"/>
</dbReference>
<dbReference type="PANTHER" id="PTHR11662">
    <property type="entry name" value="SOLUTE CARRIER FAMILY 17"/>
    <property type="match status" value="1"/>
</dbReference>
<evidence type="ECO:0000256" key="2">
    <source>
        <dbReference type="ARBA" id="ARBA00022475"/>
    </source>
</evidence>
<feature type="transmembrane region" description="Helical" evidence="7">
    <location>
        <begin position="306"/>
        <end position="323"/>
    </location>
</feature>
<evidence type="ECO:0000256" key="1">
    <source>
        <dbReference type="ARBA" id="ARBA00004651"/>
    </source>
</evidence>
<sequence>MKPQFRRVILVMLTLAMIINYLDRSALAYAMPFITKDFHLTPEEKGIIFGSFSIGYALFNFIGGVLADKFGPKRVFSWSMVIWSVICGLTAGCFNFWTMFIARAFFGAGEGPISTTANKVVNNWFPLNERARAVGINQAGGPFGGAISGPIVGFLCLTFNWRVSFVIIAFIGITWAIIWTLVATDKPRGNKRVCEEEVLLIEGETVVEEIETAPVIAGEKPSMWTAILQPSILATALSLFCFNYVLFFFMNWFPSFLVDTTGISLKDMSLVGVLPWVAGTLGYTSGGFIIDMIYKKTGKQLFSRKVVLVTSFTICSVCVGLISQTQTAMGAVVLMTISFGFMQLAAPAYWTLIQDAAPKEYVGSAGGLMHGLANISGIVAPTVTGFIVGAGSYSSAFILAGCLGILGATVVALFVKKAGDKVAHNATA</sequence>
<feature type="transmembrane region" description="Helical" evidence="7">
    <location>
        <begin position="273"/>
        <end position="294"/>
    </location>
</feature>
<evidence type="ECO:0000256" key="7">
    <source>
        <dbReference type="SAM" id="Phobius"/>
    </source>
</evidence>
<feature type="transmembrane region" description="Helical" evidence="7">
    <location>
        <begin position="163"/>
        <end position="182"/>
    </location>
</feature>
<feature type="transmembrane region" description="Helical" evidence="7">
    <location>
        <begin position="232"/>
        <end position="253"/>
    </location>
</feature>
<feature type="transmembrane region" description="Helical" evidence="7">
    <location>
        <begin position="46"/>
        <end position="66"/>
    </location>
</feature>
<feature type="transmembrane region" description="Helical" evidence="7">
    <location>
        <begin position="371"/>
        <end position="390"/>
    </location>
</feature>
<reference evidence="9 10" key="1">
    <citation type="submission" date="2017-02" db="EMBL/GenBank/DDBJ databases">
        <title>Draft genome sequence of a Kluyvera intermedia isolate from a patient with a pancreatic abscess.</title>
        <authorList>
            <person name="Thele R."/>
        </authorList>
    </citation>
    <scope>NUCLEOTIDE SEQUENCE [LARGE SCALE GENOMIC DNA]</scope>
    <source>
        <strain evidence="9 10">FOSA7093</strain>
    </source>
</reference>
<keyword evidence="10" id="KW-1185">Reference proteome</keyword>
<dbReference type="InterPro" id="IPR011701">
    <property type="entry name" value="MFS"/>
</dbReference>
<dbReference type="PANTHER" id="PTHR11662:SF399">
    <property type="entry name" value="FI19708P1-RELATED"/>
    <property type="match status" value="1"/>
</dbReference>
<dbReference type="RefSeq" id="WP_085005361.1">
    <property type="nucleotide sequence ID" value="NZ_MWPR01000003.1"/>
</dbReference>
<keyword evidence="2" id="KW-1003">Cell membrane</keyword>
<protein>
    <submittedName>
        <fullName evidence="9">MFS transporter</fullName>
    </submittedName>
</protein>
<evidence type="ECO:0000256" key="4">
    <source>
        <dbReference type="ARBA" id="ARBA00022989"/>
    </source>
</evidence>
<feature type="domain" description="Major facilitator superfamily (MFS) profile" evidence="8">
    <location>
        <begin position="9"/>
        <end position="419"/>
    </location>
</feature>
<dbReference type="Pfam" id="PF07690">
    <property type="entry name" value="MFS_1"/>
    <property type="match status" value="1"/>
</dbReference>
<evidence type="ECO:0000256" key="3">
    <source>
        <dbReference type="ARBA" id="ARBA00022692"/>
    </source>
</evidence>
<feature type="transmembrane region" description="Helical" evidence="7">
    <location>
        <begin position="396"/>
        <end position="415"/>
    </location>
</feature>
<keyword evidence="3 7" id="KW-0812">Transmembrane</keyword>
<accession>A0ABX3UKH3</accession>
<gene>
    <name evidence="9" type="ORF">B2M27_03220</name>
</gene>
<organism evidence="9 10">
    <name type="scientific">Kluyvera intermedia</name>
    <name type="common">Enterobacter intermedius</name>
    <dbReference type="NCBI Taxonomy" id="61648"/>
    <lineage>
        <taxon>Bacteria</taxon>
        <taxon>Pseudomonadati</taxon>
        <taxon>Pseudomonadota</taxon>
        <taxon>Gammaproteobacteria</taxon>
        <taxon>Enterobacterales</taxon>
        <taxon>Enterobacteriaceae</taxon>
        <taxon>Kluyvera</taxon>
    </lineage>
</organism>
<evidence type="ECO:0000313" key="9">
    <source>
        <dbReference type="EMBL" id="ORJ51834.1"/>
    </source>
</evidence>
<dbReference type="SUPFAM" id="SSF103473">
    <property type="entry name" value="MFS general substrate transporter"/>
    <property type="match status" value="1"/>
</dbReference>
<dbReference type="CDD" id="cd17319">
    <property type="entry name" value="MFS_ExuT_GudP_like"/>
    <property type="match status" value="1"/>
</dbReference>
<dbReference type="Proteomes" id="UP000192521">
    <property type="component" value="Unassembled WGS sequence"/>
</dbReference>
<evidence type="ECO:0000256" key="6">
    <source>
        <dbReference type="ARBA" id="ARBA00038514"/>
    </source>
</evidence>
<name>A0ABX3UKH3_KLUIN</name>
<evidence type="ECO:0000313" key="10">
    <source>
        <dbReference type="Proteomes" id="UP000192521"/>
    </source>
</evidence>
<proteinExistence type="inferred from homology"/>
<keyword evidence="5 7" id="KW-0472">Membrane</keyword>
<evidence type="ECO:0000256" key="5">
    <source>
        <dbReference type="ARBA" id="ARBA00023136"/>
    </source>
</evidence>
<dbReference type="InterPro" id="IPR020846">
    <property type="entry name" value="MFS_dom"/>
</dbReference>
<comment type="similarity">
    <text evidence="6">Belongs to the major facilitator superfamily. Phthalate permease family.</text>
</comment>
<feature type="transmembrane region" description="Helical" evidence="7">
    <location>
        <begin position="78"/>
        <end position="97"/>
    </location>
</feature>
<comment type="subcellular location">
    <subcellularLocation>
        <location evidence="1">Cell membrane</location>
        <topology evidence="1">Multi-pass membrane protein</topology>
    </subcellularLocation>
</comment>
<dbReference type="PIRSF" id="PIRSF002808">
    <property type="entry name" value="Hexose_phosphate_transp"/>
    <property type="match status" value="1"/>
</dbReference>